<organism evidence="2">
    <name type="scientific">Ganoderma boninense</name>
    <dbReference type="NCBI Taxonomy" id="34458"/>
    <lineage>
        <taxon>Eukaryota</taxon>
        <taxon>Fungi</taxon>
        <taxon>Dikarya</taxon>
        <taxon>Basidiomycota</taxon>
        <taxon>Agaricomycotina</taxon>
        <taxon>Agaricomycetes</taxon>
        <taxon>Polyporales</taxon>
        <taxon>Polyporaceae</taxon>
        <taxon>Ganoderma</taxon>
    </lineage>
</organism>
<feature type="compositionally biased region" description="Basic residues" evidence="1">
    <location>
        <begin position="150"/>
        <end position="159"/>
    </location>
</feature>
<feature type="compositionally biased region" description="Basic and acidic residues" evidence="1">
    <location>
        <begin position="108"/>
        <end position="125"/>
    </location>
</feature>
<dbReference type="EMBL" id="LR728452">
    <property type="protein sequence ID" value="VWP00411.1"/>
    <property type="molecule type" value="Genomic_DNA"/>
</dbReference>
<sequence>MYSFKLTMSAVICQTVQSSLSVPPHTKMHGSLHWVSFPTDGLLNHPHHPTTSLSQPSGSTKKQNNKPPTLRVVASEPYPSLAHRDDSMAVPPAPPHTHASPSRIASTDAHDLKSHQQHNTHDKAEVPFPGHARTQSTSVISEPTADHGSRSARRSRRTRAASSSNVEHNPRSRPRLPSMLATVLTQSKAPAQPRESTNDPDLLGSFAPTTSPRPRLRSLLSGTKAPPEFSGALSSSSSSPSQLSTPSARRPSALRVSHGYGTEPRRRHRSDAPRAGTTQHWRSASDAPPIDPPGSPDLPSICRTPSSYSSSDNFPTAPSSAGPTTPVHTGPTLPTSTLKMVRRKSEASSLHPVLENLERTSLFRVVTACATCGKCGSNFPCCPKCGEMWCSRACRLQKGNGKKHICSKTAA</sequence>
<accession>A0A5K1K3M9</accession>
<evidence type="ECO:0000256" key="1">
    <source>
        <dbReference type="SAM" id="MobiDB-lite"/>
    </source>
</evidence>
<proteinExistence type="predicted"/>
<feature type="region of interest" description="Disordered" evidence="1">
    <location>
        <begin position="43"/>
        <end position="333"/>
    </location>
</feature>
<feature type="compositionally biased region" description="Polar residues" evidence="1">
    <location>
        <begin position="303"/>
        <end position="314"/>
    </location>
</feature>
<gene>
    <name evidence="2" type="primary">D0ZDL7</name>
</gene>
<reference evidence="2" key="1">
    <citation type="submission" date="2019-10" db="EMBL/GenBank/DDBJ databases">
        <authorList>
            <person name="Nor Muhammad N."/>
        </authorList>
    </citation>
    <scope>NUCLEOTIDE SEQUENCE</scope>
</reference>
<name>A0A5K1K3M9_9APHY</name>
<dbReference type="AlphaFoldDB" id="A0A5K1K3M9"/>
<feature type="compositionally biased region" description="Polar residues" evidence="1">
    <location>
        <begin position="49"/>
        <end position="67"/>
    </location>
</feature>
<feature type="compositionally biased region" description="Low complexity" evidence="1">
    <location>
        <begin position="230"/>
        <end position="248"/>
    </location>
</feature>
<feature type="compositionally biased region" description="Low complexity" evidence="1">
    <location>
        <begin position="315"/>
        <end position="326"/>
    </location>
</feature>
<protein>
    <submittedName>
        <fullName evidence="2">Type III secretion system ATPase</fullName>
    </submittedName>
</protein>
<evidence type="ECO:0000313" key="2">
    <source>
        <dbReference type="EMBL" id="VWP00411.1"/>
    </source>
</evidence>